<dbReference type="NCBIfam" id="TIGR01297">
    <property type="entry name" value="CDF"/>
    <property type="match status" value="1"/>
</dbReference>
<protein>
    <submittedName>
        <fullName evidence="11">Cation efflux family-domain-containing protein</fullName>
    </submittedName>
</protein>
<keyword evidence="2" id="KW-0813">Transport</keyword>
<organism evidence="11 12">
    <name type="scientific">Mucor circinelloides f. lusitanicus</name>
    <name type="common">Mucor racemosus var. lusitanicus</name>
    <dbReference type="NCBI Taxonomy" id="29924"/>
    <lineage>
        <taxon>Eukaryota</taxon>
        <taxon>Fungi</taxon>
        <taxon>Fungi incertae sedis</taxon>
        <taxon>Mucoromycota</taxon>
        <taxon>Mucoromycotina</taxon>
        <taxon>Mucoromycetes</taxon>
        <taxon>Mucorales</taxon>
        <taxon>Mucorineae</taxon>
        <taxon>Mucoraceae</taxon>
        <taxon>Mucor</taxon>
    </lineage>
</organism>
<reference evidence="11 12" key="1">
    <citation type="submission" date="2019-09" db="EMBL/GenBank/DDBJ databases">
        <authorList>
            <consortium name="DOE Joint Genome Institute"/>
            <person name="Mondo S.J."/>
            <person name="Navarro-Mendoza M.I."/>
            <person name="Perez-Arques C."/>
            <person name="Panchal S."/>
            <person name="Nicolas F.E."/>
            <person name="Ganguly P."/>
            <person name="Pangilinan J."/>
            <person name="Grigoriev I."/>
            <person name="Heitman J."/>
            <person name="Sanya K."/>
            <person name="Garre V."/>
        </authorList>
    </citation>
    <scope>NUCLEOTIDE SEQUENCE [LARGE SCALE GENOMIC DNA]</scope>
    <source>
        <strain evidence="11 12">MU402</strain>
    </source>
</reference>
<dbReference type="GO" id="GO:0016020">
    <property type="term" value="C:membrane"/>
    <property type="evidence" value="ECO:0007669"/>
    <property type="project" value="UniProtKB-SubCell"/>
</dbReference>
<keyword evidence="3 7" id="KW-0812">Transmembrane</keyword>
<comment type="subcellular location">
    <subcellularLocation>
        <location evidence="1">Membrane</location>
        <topology evidence="1">Multi-pass membrane protein</topology>
    </subcellularLocation>
</comment>
<dbReference type="GO" id="GO:0098771">
    <property type="term" value="P:inorganic ion homeostasis"/>
    <property type="evidence" value="ECO:0007669"/>
    <property type="project" value="UniProtKB-ARBA"/>
</dbReference>
<dbReference type="PANTHER" id="PTHR43840:SF4">
    <property type="entry name" value="CDF DIVALENT METAL CATION TRANSPORTER (EUROFUNG)"/>
    <property type="match status" value="1"/>
</dbReference>
<dbReference type="InterPro" id="IPR036837">
    <property type="entry name" value="Cation_efflux_CTD_sf"/>
</dbReference>
<dbReference type="InterPro" id="IPR058533">
    <property type="entry name" value="Cation_efflux_TM"/>
</dbReference>
<dbReference type="InterPro" id="IPR027469">
    <property type="entry name" value="Cation_efflux_TMD_sf"/>
</dbReference>
<dbReference type="Gene3D" id="1.20.1510.10">
    <property type="entry name" value="Cation efflux protein transmembrane domain"/>
    <property type="match status" value="1"/>
</dbReference>
<dbReference type="SUPFAM" id="SSF160240">
    <property type="entry name" value="Cation efflux protein cytoplasmic domain-like"/>
    <property type="match status" value="1"/>
</dbReference>
<evidence type="ECO:0000313" key="11">
    <source>
        <dbReference type="EMBL" id="KAF1799657.1"/>
    </source>
</evidence>
<comment type="caution">
    <text evidence="11">The sequence shown here is derived from an EMBL/GenBank/DDBJ whole genome shotgun (WGS) entry which is preliminary data.</text>
</comment>
<dbReference type="GO" id="GO:0030003">
    <property type="term" value="P:intracellular monoatomic cation homeostasis"/>
    <property type="evidence" value="ECO:0007669"/>
    <property type="project" value="UniProtKB-ARBA"/>
</dbReference>
<keyword evidence="4 7" id="KW-1133">Transmembrane helix</keyword>
<dbReference type="EMBL" id="JAAECE010000006">
    <property type="protein sequence ID" value="KAF1799657.1"/>
    <property type="molecule type" value="Genomic_DNA"/>
</dbReference>
<name>A0A8H4BDW0_MUCCL</name>
<dbReference type="Pfam" id="PF01545">
    <property type="entry name" value="Cation_efflux"/>
    <property type="match status" value="1"/>
</dbReference>
<keyword evidence="5 7" id="KW-0472">Membrane</keyword>
<evidence type="ECO:0000256" key="1">
    <source>
        <dbReference type="ARBA" id="ARBA00004141"/>
    </source>
</evidence>
<evidence type="ECO:0000313" key="12">
    <source>
        <dbReference type="Proteomes" id="UP000469890"/>
    </source>
</evidence>
<dbReference type="InterPro" id="IPR002524">
    <property type="entry name" value="Cation_efflux"/>
</dbReference>
<feature type="transmembrane region" description="Helical" evidence="7">
    <location>
        <begin position="187"/>
        <end position="208"/>
    </location>
</feature>
<feature type="region of interest" description="Disordered" evidence="6">
    <location>
        <begin position="121"/>
        <end position="149"/>
    </location>
</feature>
<dbReference type="Proteomes" id="UP000469890">
    <property type="component" value="Unassembled WGS sequence"/>
</dbReference>
<evidence type="ECO:0000256" key="7">
    <source>
        <dbReference type="SAM" id="Phobius"/>
    </source>
</evidence>
<dbReference type="AlphaFoldDB" id="A0A8H4BDW0"/>
<feature type="transmembrane region" description="Helical" evidence="7">
    <location>
        <begin position="331"/>
        <end position="349"/>
    </location>
</feature>
<feature type="transmembrane region" description="Helical" evidence="7">
    <location>
        <begin position="307"/>
        <end position="325"/>
    </location>
</feature>
<feature type="transmembrane region" description="Helical" evidence="7">
    <location>
        <begin position="267"/>
        <end position="286"/>
    </location>
</feature>
<dbReference type="InterPro" id="IPR050291">
    <property type="entry name" value="CDF_Transporter"/>
</dbReference>
<evidence type="ECO:0000256" key="5">
    <source>
        <dbReference type="ARBA" id="ARBA00023136"/>
    </source>
</evidence>
<accession>A0A8H4BDW0</accession>
<dbReference type="FunFam" id="1.20.1510.10:FF:000005">
    <property type="entry name" value="Putative Cation diffusion facilitator 1"/>
    <property type="match status" value="1"/>
</dbReference>
<evidence type="ECO:0000256" key="4">
    <source>
        <dbReference type="ARBA" id="ARBA00022989"/>
    </source>
</evidence>
<evidence type="ECO:0000256" key="3">
    <source>
        <dbReference type="ARBA" id="ARBA00022692"/>
    </source>
</evidence>
<evidence type="ECO:0000259" key="9">
    <source>
        <dbReference type="Pfam" id="PF01545"/>
    </source>
</evidence>
<dbReference type="PANTHER" id="PTHR43840">
    <property type="entry name" value="MITOCHONDRIAL METAL TRANSPORTER 1-RELATED"/>
    <property type="match status" value="1"/>
</dbReference>
<evidence type="ECO:0000259" key="10">
    <source>
        <dbReference type="Pfam" id="PF16916"/>
    </source>
</evidence>
<evidence type="ECO:0000256" key="2">
    <source>
        <dbReference type="ARBA" id="ARBA00022448"/>
    </source>
</evidence>
<feature type="chain" id="PRO_5034261810" evidence="8">
    <location>
        <begin position="25"/>
        <end position="456"/>
    </location>
</feature>
<evidence type="ECO:0000256" key="6">
    <source>
        <dbReference type="SAM" id="MobiDB-lite"/>
    </source>
</evidence>
<dbReference type="InterPro" id="IPR027470">
    <property type="entry name" value="Cation_efflux_CTD"/>
</dbReference>
<gene>
    <name evidence="11" type="ORF">FB192DRAFT_1387825</name>
</gene>
<keyword evidence="8" id="KW-0732">Signal</keyword>
<dbReference type="Gene3D" id="3.30.70.1350">
    <property type="entry name" value="Cation efflux protein, cytoplasmic domain"/>
    <property type="match status" value="1"/>
</dbReference>
<proteinExistence type="predicted"/>
<evidence type="ECO:0000256" key="8">
    <source>
        <dbReference type="SAM" id="SignalP"/>
    </source>
</evidence>
<feature type="domain" description="Cation efflux protein transmembrane" evidence="9">
    <location>
        <begin position="163"/>
        <end position="355"/>
    </location>
</feature>
<feature type="transmembrane region" description="Helical" evidence="7">
    <location>
        <begin position="229"/>
        <end position="247"/>
    </location>
</feature>
<feature type="signal peptide" evidence="8">
    <location>
        <begin position="1"/>
        <end position="24"/>
    </location>
</feature>
<sequence length="456" mass="50960">MKSRNYCSCFLSLSLSHFLSIMDTHQEDEWERLPPRRRKSIASLAASAKPPPVHFHALRMGQDQIAAIRNKAVRDFYKHQNEMIDRFEEVDRIIERIQQSPEALNYGSVSTASSTVSVQNLNTEQDEESNVGTPLLRKPASPGSSGNDNRPSPTWLVHLAINLSMVANVALFATKVVLAVLSGSMAILASAFESFLDILSNGIIFFTIRVIRQKNLYDYPVGKARMEPLGIIVFAVVITTSFSQVLISSIERLTESSPTSEPIDLSPIAVALLLANIVIKGILWVWCLTIKGSSSVQALAQDHENDVVFNIASTIFPVIAVWAKWPWLDPVGAILLSLYIIYEWVIVLLENIRRLTGQAASVDDIKQLTYMAYRFSTKIVSIETVRAYYTGDRCIVEVDIVLPPECPLREAHDVGEALQDALELLDNVERAFVHLDFTSEHQIEHRRVVDDVGFGQ</sequence>
<dbReference type="SUPFAM" id="SSF161111">
    <property type="entry name" value="Cation efflux protein transmembrane domain-like"/>
    <property type="match status" value="1"/>
</dbReference>
<dbReference type="GO" id="GO:0008324">
    <property type="term" value="F:monoatomic cation transmembrane transporter activity"/>
    <property type="evidence" value="ECO:0007669"/>
    <property type="project" value="InterPro"/>
</dbReference>
<feature type="transmembrane region" description="Helical" evidence="7">
    <location>
        <begin position="159"/>
        <end position="181"/>
    </location>
</feature>
<dbReference type="Pfam" id="PF16916">
    <property type="entry name" value="ZT_dimer"/>
    <property type="match status" value="1"/>
</dbReference>
<feature type="domain" description="Cation efflux protein cytoplasmic" evidence="10">
    <location>
        <begin position="373"/>
        <end position="436"/>
    </location>
</feature>